<dbReference type="SUPFAM" id="SSF53822">
    <property type="entry name" value="Periplasmic binding protein-like I"/>
    <property type="match status" value="1"/>
</dbReference>
<proteinExistence type="predicted"/>
<dbReference type="InterPro" id="IPR000843">
    <property type="entry name" value="HTH_LacI"/>
</dbReference>
<dbReference type="SMART" id="SM00354">
    <property type="entry name" value="HTH_LACI"/>
    <property type="match status" value="1"/>
</dbReference>
<dbReference type="GO" id="GO:0000976">
    <property type="term" value="F:transcription cis-regulatory region binding"/>
    <property type="evidence" value="ECO:0007669"/>
    <property type="project" value="TreeGrafter"/>
</dbReference>
<reference evidence="7 8" key="1">
    <citation type="submission" date="2016-10" db="EMBL/GenBank/DDBJ databases">
        <authorList>
            <person name="de Groot N.N."/>
        </authorList>
    </citation>
    <scope>NUCLEOTIDE SEQUENCE [LARGE SCALE GENOMIC DNA]</scope>
    <source>
        <strain evidence="7 8">GAS232</strain>
    </source>
</reference>
<dbReference type="AlphaFoldDB" id="A0A1G7KKV9"/>
<accession>A0A1G7KKV9</accession>
<organism evidence="7 8">
    <name type="scientific">Terriglobus roseus</name>
    <dbReference type="NCBI Taxonomy" id="392734"/>
    <lineage>
        <taxon>Bacteria</taxon>
        <taxon>Pseudomonadati</taxon>
        <taxon>Acidobacteriota</taxon>
        <taxon>Terriglobia</taxon>
        <taxon>Terriglobales</taxon>
        <taxon>Acidobacteriaceae</taxon>
        <taxon>Terriglobus</taxon>
    </lineage>
</organism>
<keyword evidence="8" id="KW-1185">Reference proteome</keyword>
<dbReference type="CDD" id="cd01392">
    <property type="entry name" value="HTH_LacI"/>
    <property type="match status" value="1"/>
</dbReference>
<keyword evidence="1" id="KW-0678">Repressor</keyword>
<feature type="compositionally biased region" description="Low complexity" evidence="5">
    <location>
        <begin position="334"/>
        <end position="343"/>
    </location>
</feature>
<dbReference type="CDD" id="cd06267">
    <property type="entry name" value="PBP1_LacI_sugar_binding-like"/>
    <property type="match status" value="1"/>
</dbReference>
<evidence type="ECO:0000313" key="7">
    <source>
        <dbReference type="EMBL" id="SDF37776.1"/>
    </source>
</evidence>
<evidence type="ECO:0000256" key="4">
    <source>
        <dbReference type="ARBA" id="ARBA00023163"/>
    </source>
</evidence>
<dbReference type="InterPro" id="IPR046335">
    <property type="entry name" value="LacI/GalR-like_sensor"/>
</dbReference>
<dbReference type="PROSITE" id="PS00356">
    <property type="entry name" value="HTH_LACI_1"/>
    <property type="match status" value="1"/>
</dbReference>
<dbReference type="Pfam" id="PF00356">
    <property type="entry name" value="LacI"/>
    <property type="match status" value="1"/>
</dbReference>
<dbReference type="EMBL" id="LT629690">
    <property type="protein sequence ID" value="SDF37776.1"/>
    <property type="molecule type" value="Genomic_DNA"/>
</dbReference>
<dbReference type="InterPro" id="IPR028082">
    <property type="entry name" value="Peripla_BP_I"/>
</dbReference>
<evidence type="ECO:0000256" key="5">
    <source>
        <dbReference type="SAM" id="MobiDB-lite"/>
    </source>
</evidence>
<evidence type="ECO:0000256" key="1">
    <source>
        <dbReference type="ARBA" id="ARBA00022491"/>
    </source>
</evidence>
<gene>
    <name evidence="7" type="ORF">SAMN05444167_2223</name>
</gene>
<keyword evidence="2" id="KW-0805">Transcription regulation</keyword>
<sequence length="354" mass="38629">MANMHEIAKRAGVSLGTVSNVLNNSAKVREPKRTRVLEAVQEAGYQPSQLARGLRRDTTNMIGMIIPDITNPFFPSVVRGAEDVAFSNGYRLILCNTDNDHSKEIVHLNELRTYLPTGLIVIPSNFSDLTAQAESYRRAGTGVVCIDRLPKHWSGDSVTADNKTGAYNATRHLIQLGHTQLATITGPLHLTNAKERLEGFKRAMKEAKLSLAPEYAQETSFDKQGGYSKTQVLLRLIPRPTAIFAGNDMIALGVLLAVRESGLRCPEDISIIGFDDLDLGETTNPSLSSVSQSGYQLGTTAARLLLDRRQGDDGPAKHIVLETLLKLRHSVAPPSQALQASAPTVKRGTKRKRT</sequence>
<dbReference type="Proteomes" id="UP000182427">
    <property type="component" value="Chromosome I"/>
</dbReference>
<keyword evidence="3" id="KW-0238">DNA-binding</keyword>
<dbReference type="PROSITE" id="PS50932">
    <property type="entry name" value="HTH_LACI_2"/>
    <property type="match status" value="1"/>
</dbReference>
<protein>
    <submittedName>
        <fullName evidence="7">Transcriptional regulator, LacI family</fullName>
    </submittedName>
</protein>
<feature type="domain" description="HTH lacI-type" evidence="6">
    <location>
        <begin position="2"/>
        <end position="56"/>
    </location>
</feature>
<evidence type="ECO:0000313" key="8">
    <source>
        <dbReference type="Proteomes" id="UP000182427"/>
    </source>
</evidence>
<dbReference type="Gene3D" id="3.40.50.2300">
    <property type="match status" value="2"/>
</dbReference>
<dbReference type="Pfam" id="PF13377">
    <property type="entry name" value="Peripla_BP_3"/>
    <property type="match status" value="1"/>
</dbReference>
<feature type="region of interest" description="Disordered" evidence="5">
    <location>
        <begin position="334"/>
        <end position="354"/>
    </location>
</feature>
<keyword evidence="4" id="KW-0804">Transcription</keyword>
<dbReference type="PANTHER" id="PTHR30146:SF148">
    <property type="entry name" value="HTH-TYPE TRANSCRIPTIONAL REPRESSOR PURR-RELATED"/>
    <property type="match status" value="1"/>
</dbReference>
<evidence type="ECO:0000259" key="6">
    <source>
        <dbReference type="PROSITE" id="PS50932"/>
    </source>
</evidence>
<dbReference type="RefSeq" id="WP_231966425.1">
    <property type="nucleotide sequence ID" value="NZ_LT629690.1"/>
</dbReference>
<dbReference type="PANTHER" id="PTHR30146">
    <property type="entry name" value="LACI-RELATED TRANSCRIPTIONAL REPRESSOR"/>
    <property type="match status" value="1"/>
</dbReference>
<evidence type="ECO:0000256" key="3">
    <source>
        <dbReference type="ARBA" id="ARBA00023125"/>
    </source>
</evidence>
<evidence type="ECO:0000256" key="2">
    <source>
        <dbReference type="ARBA" id="ARBA00023015"/>
    </source>
</evidence>
<dbReference type="Gene3D" id="1.10.260.40">
    <property type="entry name" value="lambda repressor-like DNA-binding domains"/>
    <property type="match status" value="1"/>
</dbReference>
<dbReference type="InterPro" id="IPR010982">
    <property type="entry name" value="Lambda_DNA-bd_dom_sf"/>
</dbReference>
<name>A0A1G7KKV9_9BACT</name>
<dbReference type="GO" id="GO:0003700">
    <property type="term" value="F:DNA-binding transcription factor activity"/>
    <property type="evidence" value="ECO:0007669"/>
    <property type="project" value="TreeGrafter"/>
</dbReference>
<dbReference type="SUPFAM" id="SSF47413">
    <property type="entry name" value="lambda repressor-like DNA-binding domains"/>
    <property type="match status" value="1"/>
</dbReference>